<accession>A0A4U1CUF5</accession>
<reference evidence="2 3" key="1">
    <citation type="submission" date="2019-04" db="EMBL/GenBank/DDBJ databases">
        <title>Pedobacter sp. RP-3-22 sp. nov., isolated from Arctic soil.</title>
        <authorList>
            <person name="Dahal R.H."/>
            <person name="Kim D.-U."/>
        </authorList>
    </citation>
    <scope>NUCLEOTIDE SEQUENCE [LARGE SCALE GENOMIC DNA]</scope>
    <source>
        <strain evidence="2 3">RP-3-22</strain>
    </source>
</reference>
<dbReference type="OrthoDB" id="4960523at2"/>
<organism evidence="2 3">
    <name type="scientific">Pedobacter polaris</name>
    <dbReference type="NCBI Taxonomy" id="2571273"/>
    <lineage>
        <taxon>Bacteria</taxon>
        <taxon>Pseudomonadati</taxon>
        <taxon>Bacteroidota</taxon>
        <taxon>Sphingobacteriia</taxon>
        <taxon>Sphingobacteriales</taxon>
        <taxon>Sphingobacteriaceae</taxon>
        <taxon>Pedobacter</taxon>
    </lineage>
</organism>
<evidence type="ECO:0000256" key="1">
    <source>
        <dbReference type="SAM" id="Phobius"/>
    </source>
</evidence>
<feature type="transmembrane region" description="Helical" evidence="1">
    <location>
        <begin position="55"/>
        <end position="73"/>
    </location>
</feature>
<keyword evidence="3" id="KW-1185">Reference proteome</keyword>
<gene>
    <name evidence="2" type="ORF">FA048_04440</name>
</gene>
<dbReference type="Proteomes" id="UP000309488">
    <property type="component" value="Unassembled WGS sequence"/>
</dbReference>
<comment type="caution">
    <text evidence="2">The sequence shown here is derived from an EMBL/GenBank/DDBJ whole genome shotgun (WGS) entry which is preliminary data.</text>
</comment>
<dbReference type="RefSeq" id="WP_136838995.1">
    <property type="nucleotide sequence ID" value="NZ_SWBR01000001.1"/>
</dbReference>
<name>A0A4U1CUF5_9SPHI</name>
<keyword evidence="1" id="KW-1133">Transmembrane helix</keyword>
<evidence type="ECO:0000313" key="3">
    <source>
        <dbReference type="Proteomes" id="UP000309488"/>
    </source>
</evidence>
<dbReference type="AlphaFoldDB" id="A0A4U1CUF5"/>
<protein>
    <submittedName>
        <fullName evidence="2">DUF3137 domain-containing protein</fullName>
    </submittedName>
</protein>
<dbReference type="EMBL" id="SWBR01000001">
    <property type="protein sequence ID" value="TKC12871.1"/>
    <property type="molecule type" value="Genomic_DNA"/>
</dbReference>
<dbReference type="InterPro" id="IPR021484">
    <property type="entry name" value="DUF3137"/>
</dbReference>
<feature type="transmembrane region" description="Helical" evidence="1">
    <location>
        <begin position="30"/>
        <end position="49"/>
    </location>
</feature>
<keyword evidence="1" id="KW-0812">Transmembrane</keyword>
<proteinExistence type="predicted"/>
<evidence type="ECO:0000313" key="2">
    <source>
        <dbReference type="EMBL" id="TKC12871.1"/>
    </source>
</evidence>
<dbReference type="Pfam" id="PF11335">
    <property type="entry name" value="DUF3137"/>
    <property type="match status" value="1"/>
</dbReference>
<sequence length="318" mass="35983">MATNFTIEPSVQNVLSELEILRKKIVSSNIQGWGAIFLGVVFLIVAIALGQLVAGLIVAAITIIPGGIILYRISDETDLYKSRFKQDVVGAALNAVDQTLTLDPYNGILEAEFRFSQLFTTEPDRYHTEDLVTGKIDKTSFYFAEVHAEYKTETQTKNGRQVTWNDILKGIVFTADFNKHFNGVTVIRPKDFGSSIGAWFSKNVYSFGDKNVVELENDAFNKNFVVYSTDQIEARYILTPAIMERIGDLNERSAYTVSLSFINSSMYIAFPLDQNYFEPPVFKSLLAPDLLDNDMSILKFMYDIVHELDLNTRIWTKQ</sequence>
<keyword evidence="1" id="KW-0472">Membrane</keyword>